<reference evidence="2 3" key="1">
    <citation type="submission" date="2018-03" db="EMBL/GenBank/DDBJ databases">
        <title>Genomic Encyclopedia of Archaeal and Bacterial Type Strains, Phase II (KMG-II): from individual species to whole genera.</title>
        <authorList>
            <person name="Goeker M."/>
        </authorList>
    </citation>
    <scope>NUCLEOTIDE SEQUENCE [LARGE SCALE GENOMIC DNA]</scope>
    <source>
        <strain evidence="2 3">DSM 44720</strain>
    </source>
</reference>
<name>A0A2T0SRX1_9PSEU</name>
<organism evidence="2 3">
    <name type="scientific">Umezawaea tangerina</name>
    <dbReference type="NCBI Taxonomy" id="84725"/>
    <lineage>
        <taxon>Bacteria</taxon>
        <taxon>Bacillati</taxon>
        <taxon>Actinomycetota</taxon>
        <taxon>Actinomycetes</taxon>
        <taxon>Pseudonocardiales</taxon>
        <taxon>Pseudonocardiaceae</taxon>
        <taxon>Umezawaea</taxon>
    </lineage>
</organism>
<dbReference type="GO" id="GO:0071949">
    <property type="term" value="F:FAD binding"/>
    <property type="evidence" value="ECO:0007669"/>
    <property type="project" value="InterPro"/>
</dbReference>
<dbReference type="InterPro" id="IPR051704">
    <property type="entry name" value="FAD_aromatic-hydroxylase"/>
</dbReference>
<comment type="caution">
    <text evidence="2">The sequence shown here is derived from an EMBL/GenBank/DDBJ whole genome shotgun (WGS) entry which is preliminary data.</text>
</comment>
<protein>
    <submittedName>
        <fullName evidence="2">2-polyprenyl-6-methoxyphenol hydroxylase-like FAD-dependent oxidoreductase</fullName>
    </submittedName>
</protein>
<accession>A0A2T0SRX1</accession>
<dbReference type="InterPro" id="IPR002938">
    <property type="entry name" value="FAD-bd"/>
</dbReference>
<proteinExistence type="predicted"/>
<dbReference type="SUPFAM" id="SSF51905">
    <property type="entry name" value="FAD/NAD(P)-binding domain"/>
    <property type="match status" value="1"/>
</dbReference>
<dbReference type="Proteomes" id="UP000239494">
    <property type="component" value="Unassembled WGS sequence"/>
</dbReference>
<dbReference type="PANTHER" id="PTHR46865">
    <property type="entry name" value="OXIDOREDUCTASE-RELATED"/>
    <property type="match status" value="1"/>
</dbReference>
<dbReference type="PRINTS" id="PR00420">
    <property type="entry name" value="RNGMNOXGNASE"/>
</dbReference>
<sequence>MSRTRSVLISGASVAGPTLAFWLHRYGFRVTVVETAAGVRGGGYPIDLRGVAVDVVRRTGLLDRLTATRTRTRRITFVDADGEPVGSLSPAALTGGAAEDIELPRGSLTSALHDITRDDVEYLFDDSVTALDDRVDGVDVTFRGGTHRTFDLVIGADGLHSTVRALAFGPEERYLHHLGYRFTGFTAPNRTDLDHEAVIWNVPGRMTTRYAVGHSDHVHAFFAFTSPPPTAGEPHDRDATLRLTERTFATDGWQTPQLLADLRTATDVFSDTVSQIRMPTWSTGRVALTGDAAHATSFLAGQGTSLAVVGAYVLAGELATHDNHTDAFTSYRRTLVDFVERNQSLALGPNTLIPKTRTALWLRNQTTRLLPLLTKTNLFGHNVTRAATSLSLPDYTPKTAEHR</sequence>
<feature type="domain" description="FAD-binding" evidence="1">
    <location>
        <begin position="6"/>
        <end position="321"/>
    </location>
</feature>
<keyword evidence="3" id="KW-1185">Reference proteome</keyword>
<dbReference type="AlphaFoldDB" id="A0A2T0SRX1"/>
<dbReference type="RefSeq" id="WP_106192599.1">
    <property type="nucleotide sequence ID" value="NZ_PVTF01000012.1"/>
</dbReference>
<evidence type="ECO:0000313" key="3">
    <source>
        <dbReference type="Proteomes" id="UP000239494"/>
    </source>
</evidence>
<dbReference type="EMBL" id="PVTF01000012">
    <property type="protein sequence ID" value="PRY36123.1"/>
    <property type="molecule type" value="Genomic_DNA"/>
</dbReference>
<evidence type="ECO:0000259" key="1">
    <source>
        <dbReference type="Pfam" id="PF01494"/>
    </source>
</evidence>
<dbReference type="Gene3D" id="3.30.9.10">
    <property type="entry name" value="D-Amino Acid Oxidase, subunit A, domain 2"/>
    <property type="match status" value="1"/>
</dbReference>
<dbReference type="PANTHER" id="PTHR46865:SF2">
    <property type="entry name" value="MONOOXYGENASE"/>
    <property type="match status" value="1"/>
</dbReference>
<dbReference type="Pfam" id="PF01494">
    <property type="entry name" value="FAD_binding_3"/>
    <property type="match status" value="1"/>
</dbReference>
<dbReference type="OrthoDB" id="4293235at2"/>
<gene>
    <name evidence="2" type="ORF">CLV43_11247</name>
</gene>
<dbReference type="InterPro" id="IPR036188">
    <property type="entry name" value="FAD/NAD-bd_sf"/>
</dbReference>
<dbReference type="Gene3D" id="3.50.50.60">
    <property type="entry name" value="FAD/NAD(P)-binding domain"/>
    <property type="match status" value="1"/>
</dbReference>
<evidence type="ECO:0000313" key="2">
    <source>
        <dbReference type="EMBL" id="PRY36123.1"/>
    </source>
</evidence>